<dbReference type="PROSITE" id="PS00237">
    <property type="entry name" value="G_PROTEIN_RECEP_F1_1"/>
    <property type="match status" value="1"/>
</dbReference>
<feature type="transmembrane region" description="Helical" evidence="10">
    <location>
        <begin position="194"/>
        <end position="217"/>
    </location>
</feature>
<dbReference type="SUPFAM" id="SSF81321">
    <property type="entry name" value="Family A G protein-coupled receptor-like"/>
    <property type="match status" value="1"/>
</dbReference>
<name>A0A3Q0T6S4_AMPCI</name>
<dbReference type="CDD" id="cd15055">
    <property type="entry name" value="7tmA_TAARs"/>
    <property type="match status" value="1"/>
</dbReference>
<evidence type="ECO:0000256" key="1">
    <source>
        <dbReference type="ARBA" id="ARBA00004651"/>
    </source>
</evidence>
<dbReference type="InterPro" id="IPR017452">
    <property type="entry name" value="GPCR_Rhodpsn_7TM"/>
</dbReference>
<dbReference type="Ensembl" id="ENSACIT00000030540.1">
    <property type="protein sequence ID" value="ENSACIP00000029759.1"/>
    <property type="gene ID" value="ENSACIG00000023045.1"/>
</dbReference>
<evidence type="ECO:0000256" key="4">
    <source>
        <dbReference type="ARBA" id="ARBA00022989"/>
    </source>
</evidence>
<keyword evidence="2" id="KW-1003">Cell membrane</keyword>
<evidence type="ECO:0000256" key="8">
    <source>
        <dbReference type="ARBA" id="ARBA00023224"/>
    </source>
</evidence>
<evidence type="ECO:0000259" key="11">
    <source>
        <dbReference type="PROSITE" id="PS50262"/>
    </source>
</evidence>
<reference evidence="12" key="2">
    <citation type="submission" date="2025-09" db="UniProtKB">
        <authorList>
            <consortium name="Ensembl"/>
        </authorList>
    </citation>
    <scope>IDENTIFICATION</scope>
</reference>
<keyword evidence="8 9" id="KW-0807">Transducer</keyword>
<evidence type="ECO:0000256" key="5">
    <source>
        <dbReference type="ARBA" id="ARBA00023040"/>
    </source>
</evidence>
<feature type="transmembrane region" description="Helical" evidence="10">
    <location>
        <begin position="249"/>
        <end position="269"/>
    </location>
</feature>
<keyword evidence="5 9" id="KW-0297">G-protein coupled receptor</keyword>
<dbReference type="InterPro" id="IPR000276">
    <property type="entry name" value="GPCR_Rhodpsn"/>
</dbReference>
<keyword evidence="6 10" id="KW-0472">Membrane</keyword>
<feature type="transmembrane region" description="Helical" evidence="10">
    <location>
        <begin position="281"/>
        <end position="304"/>
    </location>
</feature>
<keyword evidence="4 10" id="KW-1133">Transmembrane helix</keyword>
<evidence type="ECO:0000256" key="3">
    <source>
        <dbReference type="ARBA" id="ARBA00022692"/>
    </source>
</evidence>
<evidence type="ECO:0000256" key="9">
    <source>
        <dbReference type="RuleBase" id="RU000688"/>
    </source>
</evidence>
<keyword evidence="7 9" id="KW-0675">Receptor</keyword>
<protein>
    <recommendedName>
        <fullName evidence="11">G-protein coupled receptors family 1 profile domain-containing protein</fullName>
    </recommendedName>
</protein>
<dbReference type="FunFam" id="1.20.1070.10:FF:000318">
    <property type="entry name" value="Trace amine associated receptor 15"/>
    <property type="match status" value="1"/>
</dbReference>
<comment type="similarity">
    <text evidence="9">Belongs to the G-protein coupled receptor 1 family.</text>
</comment>
<evidence type="ECO:0000256" key="10">
    <source>
        <dbReference type="SAM" id="Phobius"/>
    </source>
</evidence>
<dbReference type="GeneTree" id="ENSGT01050000244823"/>
<evidence type="ECO:0000256" key="7">
    <source>
        <dbReference type="ARBA" id="ARBA00023170"/>
    </source>
</evidence>
<dbReference type="Proteomes" id="UP000261340">
    <property type="component" value="Unplaced"/>
</dbReference>
<feature type="transmembrane region" description="Helical" evidence="10">
    <location>
        <begin position="66"/>
        <end position="83"/>
    </location>
</feature>
<evidence type="ECO:0000313" key="13">
    <source>
        <dbReference type="Proteomes" id="UP000261340"/>
    </source>
</evidence>
<keyword evidence="13" id="KW-1185">Reference proteome</keyword>
<keyword evidence="3 9" id="KW-0812">Transmembrane</keyword>
<dbReference type="GO" id="GO:0005886">
    <property type="term" value="C:plasma membrane"/>
    <property type="evidence" value="ECO:0007669"/>
    <property type="project" value="UniProtKB-SubCell"/>
</dbReference>
<evidence type="ECO:0000313" key="12">
    <source>
        <dbReference type="Ensembl" id="ENSACIP00000029759.1"/>
    </source>
</evidence>
<evidence type="ECO:0000256" key="6">
    <source>
        <dbReference type="ARBA" id="ARBA00023136"/>
    </source>
</evidence>
<feature type="transmembrane region" description="Helical" evidence="10">
    <location>
        <begin position="145"/>
        <end position="164"/>
    </location>
</feature>
<dbReference type="OMA" id="CHGECIF"/>
<dbReference type="GO" id="GO:0001594">
    <property type="term" value="F:trace-amine receptor activity"/>
    <property type="evidence" value="ECO:0007669"/>
    <property type="project" value="TreeGrafter"/>
</dbReference>
<feature type="transmembrane region" description="Helical" evidence="10">
    <location>
        <begin position="30"/>
        <end position="54"/>
    </location>
</feature>
<dbReference type="InterPro" id="IPR050569">
    <property type="entry name" value="TAAR"/>
</dbReference>
<feature type="domain" description="G-protein coupled receptors family 1 profile" evidence="11">
    <location>
        <begin position="46"/>
        <end position="297"/>
    </location>
</feature>
<dbReference type="Pfam" id="PF00001">
    <property type="entry name" value="7tm_1"/>
    <property type="match status" value="1"/>
</dbReference>
<dbReference type="PANTHER" id="PTHR24249:SF381">
    <property type="entry name" value="TRACE AMINE ASSOCIATED RECEPTOR 19P-RELATED"/>
    <property type="match status" value="1"/>
</dbReference>
<dbReference type="STRING" id="61819.ENSACIP00000029759"/>
<dbReference type="PANTHER" id="PTHR24249">
    <property type="entry name" value="HISTAMINE RECEPTOR-RELATED G-PROTEIN COUPLED RECEPTOR"/>
    <property type="match status" value="1"/>
</dbReference>
<sequence length="386" mass="43921">MDTQDGAELCFPQLFNASCKKPTTLLSQVLLPYIVVFSICLLTVALNLLVIIAVSHFRQLHTPTNILLLSLAVSDFLVGLLLMPTKILRDTACWFLGQLTCFLYNYVCFIVTSASVGNMVLISVDRYVAICDPLHYPTRITDRRIKLCICLCWLCSVFYNILLIKHDLLQPFQHNSCHGECIFATDLIAGTTDLILTFIVPVSVIIVLYMRVFVVAVSQAQAMRSHVTAVTLQLSVTPKKSELKAARTLGVLVLVFLICFCPYYCISLLGEELLNSSSASIVFYLFFFNSCLNPVIYAMFYPWFRKAMELIKEEICSKNLFMIKIENAEKNFCLFALCCFHPYYTVYKLLHIFMVNQANNYFPYQFLSNCVFFSAFSKEITVLLRG</sequence>
<dbReference type="AlphaFoldDB" id="A0A3Q0T6S4"/>
<dbReference type="PROSITE" id="PS50262">
    <property type="entry name" value="G_PROTEIN_RECEP_F1_2"/>
    <property type="match status" value="1"/>
</dbReference>
<proteinExistence type="inferred from homology"/>
<organism evidence="12 13">
    <name type="scientific">Amphilophus citrinellus</name>
    <name type="common">Midas cichlid</name>
    <name type="synonym">Cichlasoma citrinellum</name>
    <dbReference type="NCBI Taxonomy" id="61819"/>
    <lineage>
        <taxon>Eukaryota</taxon>
        <taxon>Metazoa</taxon>
        <taxon>Chordata</taxon>
        <taxon>Craniata</taxon>
        <taxon>Vertebrata</taxon>
        <taxon>Euteleostomi</taxon>
        <taxon>Actinopterygii</taxon>
        <taxon>Neopterygii</taxon>
        <taxon>Teleostei</taxon>
        <taxon>Neoteleostei</taxon>
        <taxon>Acanthomorphata</taxon>
        <taxon>Ovalentaria</taxon>
        <taxon>Cichlomorphae</taxon>
        <taxon>Cichliformes</taxon>
        <taxon>Cichlidae</taxon>
        <taxon>New World cichlids</taxon>
        <taxon>Cichlasomatinae</taxon>
        <taxon>Heroini</taxon>
        <taxon>Amphilophus</taxon>
    </lineage>
</organism>
<dbReference type="PRINTS" id="PR00237">
    <property type="entry name" value="GPCRRHODOPSN"/>
</dbReference>
<dbReference type="SMART" id="SM01381">
    <property type="entry name" value="7TM_GPCR_Srsx"/>
    <property type="match status" value="1"/>
</dbReference>
<feature type="transmembrane region" description="Helical" evidence="10">
    <location>
        <begin position="103"/>
        <end position="124"/>
    </location>
</feature>
<comment type="subcellular location">
    <subcellularLocation>
        <location evidence="1">Cell membrane</location>
        <topology evidence="1">Multi-pass membrane protein</topology>
    </subcellularLocation>
</comment>
<accession>A0A3Q0T6S4</accession>
<reference evidence="12" key="1">
    <citation type="submission" date="2025-08" db="UniProtKB">
        <authorList>
            <consortium name="Ensembl"/>
        </authorList>
    </citation>
    <scope>IDENTIFICATION</scope>
</reference>
<dbReference type="Gene3D" id="1.20.1070.10">
    <property type="entry name" value="Rhodopsin 7-helix transmembrane proteins"/>
    <property type="match status" value="1"/>
</dbReference>
<evidence type="ECO:0000256" key="2">
    <source>
        <dbReference type="ARBA" id="ARBA00022475"/>
    </source>
</evidence>